<dbReference type="InParanoid" id="G2Y3L8"/>
<proteinExistence type="predicted"/>
<dbReference type="HOGENOM" id="CLU_3191217_0_0_1"/>
<gene>
    <name evidence="1" type="ORF">BofuT4_uP004170.1</name>
</gene>
<evidence type="ECO:0000313" key="2">
    <source>
        <dbReference type="Proteomes" id="UP000008177"/>
    </source>
</evidence>
<sequence length="46" mass="5027">MVLADEEDKGNHTVAASAYSYGRQDLSSTVNAHGFWGLSRLFLVLV</sequence>
<accession>G2Y3L8</accession>
<dbReference type="EMBL" id="FQ790286">
    <property type="protein sequence ID" value="CCD47258.1"/>
    <property type="molecule type" value="Genomic_DNA"/>
</dbReference>
<evidence type="ECO:0000313" key="1">
    <source>
        <dbReference type="EMBL" id="CCD47258.1"/>
    </source>
</evidence>
<dbReference type="Proteomes" id="UP000008177">
    <property type="component" value="Unplaced contigs"/>
</dbReference>
<reference evidence="2" key="1">
    <citation type="journal article" date="2011" name="PLoS Genet.">
        <title>Genomic analysis of the necrotrophic fungal pathogens Sclerotinia sclerotiorum and Botrytis cinerea.</title>
        <authorList>
            <person name="Amselem J."/>
            <person name="Cuomo C.A."/>
            <person name="van Kan J.A."/>
            <person name="Viaud M."/>
            <person name="Benito E.P."/>
            <person name="Couloux A."/>
            <person name="Coutinho P.M."/>
            <person name="de Vries R.P."/>
            <person name="Dyer P.S."/>
            <person name="Fillinger S."/>
            <person name="Fournier E."/>
            <person name="Gout L."/>
            <person name="Hahn M."/>
            <person name="Kohn L."/>
            <person name="Lapalu N."/>
            <person name="Plummer K.M."/>
            <person name="Pradier J.M."/>
            <person name="Quevillon E."/>
            <person name="Sharon A."/>
            <person name="Simon A."/>
            <person name="ten Have A."/>
            <person name="Tudzynski B."/>
            <person name="Tudzynski P."/>
            <person name="Wincker P."/>
            <person name="Andrew M."/>
            <person name="Anthouard V."/>
            <person name="Beever R.E."/>
            <person name="Beffa R."/>
            <person name="Benoit I."/>
            <person name="Bouzid O."/>
            <person name="Brault B."/>
            <person name="Chen Z."/>
            <person name="Choquer M."/>
            <person name="Collemare J."/>
            <person name="Cotton P."/>
            <person name="Danchin E.G."/>
            <person name="Da Silva C."/>
            <person name="Gautier A."/>
            <person name="Giraud C."/>
            <person name="Giraud T."/>
            <person name="Gonzalez C."/>
            <person name="Grossetete S."/>
            <person name="Guldener U."/>
            <person name="Henrissat B."/>
            <person name="Howlett B.J."/>
            <person name="Kodira C."/>
            <person name="Kretschmer M."/>
            <person name="Lappartient A."/>
            <person name="Leroch M."/>
            <person name="Levis C."/>
            <person name="Mauceli E."/>
            <person name="Neuveglise C."/>
            <person name="Oeser B."/>
            <person name="Pearson M."/>
            <person name="Poulain J."/>
            <person name="Poussereau N."/>
            <person name="Quesneville H."/>
            <person name="Rascle C."/>
            <person name="Schumacher J."/>
            <person name="Segurens B."/>
            <person name="Sexton A."/>
            <person name="Silva E."/>
            <person name="Sirven C."/>
            <person name="Soanes D.M."/>
            <person name="Talbot N.J."/>
            <person name="Templeton M."/>
            <person name="Yandava C."/>
            <person name="Yarden O."/>
            <person name="Zeng Q."/>
            <person name="Rollins J.A."/>
            <person name="Lebrun M.H."/>
            <person name="Dickman M."/>
        </authorList>
    </citation>
    <scope>NUCLEOTIDE SEQUENCE [LARGE SCALE GENOMIC DNA]</scope>
    <source>
        <strain evidence="2">T4</strain>
    </source>
</reference>
<name>G2Y3L8_BOTF4</name>
<protein>
    <submittedName>
        <fullName evidence="1">Uncharacterized protein</fullName>
    </submittedName>
</protein>
<dbReference type="AlphaFoldDB" id="G2Y3L8"/>
<organism evidence="1 2">
    <name type="scientific">Botryotinia fuckeliana (strain T4)</name>
    <name type="common">Noble rot fungus</name>
    <name type="synonym">Botrytis cinerea</name>
    <dbReference type="NCBI Taxonomy" id="999810"/>
    <lineage>
        <taxon>Eukaryota</taxon>
        <taxon>Fungi</taxon>
        <taxon>Dikarya</taxon>
        <taxon>Ascomycota</taxon>
        <taxon>Pezizomycotina</taxon>
        <taxon>Leotiomycetes</taxon>
        <taxon>Helotiales</taxon>
        <taxon>Sclerotiniaceae</taxon>
        <taxon>Botrytis</taxon>
    </lineage>
</organism>